<keyword evidence="8" id="KW-0479">Metal-binding</keyword>
<dbReference type="Pfam" id="PF13359">
    <property type="entry name" value="DDE_Tnp_4"/>
    <property type="match status" value="1"/>
</dbReference>
<evidence type="ECO:0000313" key="17">
    <source>
        <dbReference type="Proteomes" id="UP001164746"/>
    </source>
</evidence>
<evidence type="ECO:0000256" key="12">
    <source>
        <dbReference type="ARBA" id="ARBA00045850"/>
    </source>
</evidence>
<comment type="function">
    <text evidence="12">Transposase-derived protein that may have nuclease activity. Does not have transposase activity.</text>
</comment>
<keyword evidence="17" id="KW-1185">Reference proteome</keyword>
<reference evidence="16" key="1">
    <citation type="submission" date="2022-11" db="EMBL/GenBank/DDBJ databases">
        <title>Centuries of genome instability and evolution in soft-shell clam transmissible cancer (bioRxiv).</title>
        <authorList>
            <person name="Hart S.F.M."/>
            <person name="Yonemitsu M.A."/>
            <person name="Giersch R.M."/>
            <person name="Beal B.F."/>
            <person name="Arriagada G."/>
            <person name="Davis B.W."/>
            <person name="Ostrander E.A."/>
            <person name="Goff S.P."/>
            <person name="Metzger M.J."/>
        </authorList>
    </citation>
    <scope>NUCLEOTIDE SEQUENCE</scope>
    <source>
        <strain evidence="16">MELC-2E11</strain>
        <tissue evidence="16">Siphon/mantle</tissue>
    </source>
</reference>
<keyword evidence="10" id="KW-0539">Nucleus</keyword>
<keyword evidence="7" id="KW-0540">Nuclease</keyword>
<evidence type="ECO:0000256" key="9">
    <source>
        <dbReference type="ARBA" id="ARBA00022801"/>
    </source>
</evidence>
<protein>
    <recommendedName>
        <fullName evidence="5">Putative nuclease HARBI1</fullName>
    </recommendedName>
    <alternativeName>
        <fullName evidence="11">Harbinger transposase-derived nuclease</fullName>
    </alternativeName>
</protein>
<evidence type="ECO:0000256" key="1">
    <source>
        <dbReference type="ARBA" id="ARBA00001968"/>
    </source>
</evidence>
<comment type="subcellular location">
    <subcellularLocation>
        <location evidence="3">Cytoplasm</location>
    </subcellularLocation>
    <subcellularLocation>
        <location evidence="2">Nucleus</location>
    </subcellularLocation>
</comment>
<evidence type="ECO:0000256" key="2">
    <source>
        <dbReference type="ARBA" id="ARBA00004123"/>
    </source>
</evidence>
<dbReference type="InterPro" id="IPR045249">
    <property type="entry name" value="HARBI1-like"/>
</dbReference>
<sequence length="429" mass="48676">MGRRKRSRSSPQQNSNSIKKRFVDDPSFATGGDSDSSEYFEAKTDLGPDLDKTVISTPPTPTPITNMKFNQEDIEELSSRLAPSLIKNLKDLKDDVLNTIRMEIHDLVWQETQHLKNEVGRLTAEVARLNLEQKTQKLESDELNQYGRRKSKILDTYHYDEIGLQSRTVLLTLRYLAKGDFFSEVGDIHGVSKSSMSRHLHDVVLAINNRVDTIRFPEIDVERRSTATAFYRLSRIPRVLGAIDCTLIPISTPTTHEASYVCRKGYHALNVQAVVDTKFIDAVLRWPGATNDATFFEMSGLKDYLEANAVGVLLGDSGYALRNYLLTPILRPTANAQVAYNDAHARGRVVVERAFGVLKSRFRCLHRSRGCLMFSPAKCQQIVICCMKLHNLCIDNGLDFNEQMINQIPFNQWLKLDLFTTKRAEMQLC</sequence>
<evidence type="ECO:0000259" key="15">
    <source>
        <dbReference type="Pfam" id="PF13359"/>
    </source>
</evidence>
<dbReference type="EMBL" id="CP111019">
    <property type="protein sequence ID" value="WAR13559.1"/>
    <property type="molecule type" value="Genomic_DNA"/>
</dbReference>
<dbReference type="Proteomes" id="UP001164746">
    <property type="component" value="Chromosome 8"/>
</dbReference>
<gene>
    <name evidence="16" type="ORF">MAR_027739</name>
</gene>
<evidence type="ECO:0000313" key="16">
    <source>
        <dbReference type="EMBL" id="WAR13559.1"/>
    </source>
</evidence>
<evidence type="ECO:0000256" key="10">
    <source>
        <dbReference type="ARBA" id="ARBA00023242"/>
    </source>
</evidence>
<accession>A0ABY7EWR0</accession>
<evidence type="ECO:0000256" key="7">
    <source>
        <dbReference type="ARBA" id="ARBA00022722"/>
    </source>
</evidence>
<evidence type="ECO:0000256" key="8">
    <source>
        <dbReference type="ARBA" id="ARBA00022723"/>
    </source>
</evidence>
<organism evidence="16 17">
    <name type="scientific">Mya arenaria</name>
    <name type="common">Soft-shell clam</name>
    <dbReference type="NCBI Taxonomy" id="6604"/>
    <lineage>
        <taxon>Eukaryota</taxon>
        <taxon>Metazoa</taxon>
        <taxon>Spiralia</taxon>
        <taxon>Lophotrochozoa</taxon>
        <taxon>Mollusca</taxon>
        <taxon>Bivalvia</taxon>
        <taxon>Autobranchia</taxon>
        <taxon>Heteroconchia</taxon>
        <taxon>Euheterodonta</taxon>
        <taxon>Imparidentia</taxon>
        <taxon>Neoheterodontei</taxon>
        <taxon>Myida</taxon>
        <taxon>Myoidea</taxon>
        <taxon>Myidae</taxon>
        <taxon>Mya</taxon>
    </lineage>
</organism>
<feature type="domain" description="DDE Tnp4" evidence="15">
    <location>
        <begin position="243"/>
        <end position="391"/>
    </location>
</feature>
<evidence type="ECO:0000256" key="5">
    <source>
        <dbReference type="ARBA" id="ARBA00015519"/>
    </source>
</evidence>
<comment type="cofactor">
    <cofactor evidence="1">
        <name>a divalent metal cation</name>
        <dbReference type="ChEBI" id="CHEBI:60240"/>
    </cofactor>
</comment>
<dbReference type="PRINTS" id="PR02086">
    <property type="entry name" value="PUTNUCHARBI1"/>
</dbReference>
<evidence type="ECO:0000256" key="14">
    <source>
        <dbReference type="SAM" id="MobiDB-lite"/>
    </source>
</evidence>
<keyword evidence="13" id="KW-0175">Coiled coil</keyword>
<feature type="coiled-coil region" evidence="13">
    <location>
        <begin position="112"/>
        <end position="144"/>
    </location>
</feature>
<feature type="region of interest" description="Disordered" evidence="14">
    <location>
        <begin position="1"/>
        <end position="41"/>
    </location>
</feature>
<dbReference type="PANTHER" id="PTHR22930">
    <property type="match status" value="1"/>
</dbReference>
<evidence type="ECO:0000256" key="3">
    <source>
        <dbReference type="ARBA" id="ARBA00004496"/>
    </source>
</evidence>
<proteinExistence type="inferred from homology"/>
<evidence type="ECO:0000256" key="6">
    <source>
        <dbReference type="ARBA" id="ARBA00022490"/>
    </source>
</evidence>
<name>A0ABY7EWR0_MYAAR</name>
<evidence type="ECO:0000256" key="11">
    <source>
        <dbReference type="ARBA" id="ARBA00030126"/>
    </source>
</evidence>
<dbReference type="InterPro" id="IPR026103">
    <property type="entry name" value="HARBI1_animal"/>
</dbReference>
<keyword evidence="6" id="KW-0963">Cytoplasm</keyword>
<evidence type="ECO:0000256" key="13">
    <source>
        <dbReference type="SAM" id="Coils"/>
    </source>
</evidence>
<evidence type="ECO:0000256" key="4">
    <source>
        <dbReference type="ARBA" id="ARBA00006958"/>
    </source>
</evidence>
<dbReference type="InterPro" id="IPR027806">
    <property type="entry name" value="HARBI1_dom"/>
</dbReference>
<comment type="similarity">
    <text evidence="4">Belongs to the HARBI1 family.</text>
</comment>
<feature type="non-terminal residue" evidence="16">
    <location>
        <position position="1"/>
    </location>
</feature>
<keyword evidence="9" id="KW-0378">Hydrolase</keyword>
<dbReference type="PANTHER" id="PTHR22930:SF227">
    <property type="entry name" value="DDE TNP4 DOMAIN-CONTAINING PROTEIN"/>
    <property type="match status" value="1"/>
</dbReference>